<evidence type="ECO:0000259" key="3">
    <source>
        <dbReference type="Pfam" id="PF02278"/>
    </source>
</evidence>
<protein>
    <submittedName>
        <fullName evidence="7">Chondroitinase family polysaccharide lyase</fullName>
    </submittedName>
</protein>
<name>A0AAQ3QVG8_9BACT</name>
<dbReference type="GO" id="GO:0006027">
    <property type="term" value="P:glycosaminoglycan catabolic process"/>
    <property type="evidence" value="ECO:0007669"/>
    <property type="project" value="InterPro"/>
</dbReference>
<dbReference type="GO" id="GO:0005975">
    <property type="term" value="P:carbohydrate metabolic process"/>
    <property type="evidence" value="ECO:0007669"/>
    <property type="project" value="InterPro"/>
</dbReference>
<dbReference type="PANTHER" id="PTHR37322:SF3">
    <property type="entry name" value="CHONDROITIN SULFATE ABC EXOLYASE"/>
    <property type="match status" value="1"/>
</dbReference>
<dbReference type="GO" id="GO:0016837">
    <property type="term" value="F:carbon-oxygen lyase activity, acting on polysaccharides"/>
    <property type="evidence" value="ECO:0007669"/>
    <property type="project" value="UniProtKB-ARBA"/>
</dbReference>
<dbReference type="RefSeq" id="WP_317835963.1">
    <property type="nucleotide sequence ID" value="NZ_CP136920.1"/>
</dbReference>
<dbReference type="GO" id="GO:0005576">
    <property type="term" value="C:extracellular region"/>
    <property type="evidence" value="ECO:0007669"/>
    <property type="project" value="InterPro"/>
</dbReference>
<feature type="domain" description="Lyase N-terminal" evidence="5">
    <location>
        <begin position="37"/>
        <end position="190"/>
    </location>
</feature>
<dbReference type="Pfam" id="PF09092">
    <property type="entry name" value="Lyase_N"/>
    <property type="match status" value="1"/>
</dbReference>
<evidence type="ECO:0000259" key="6">
    <source>
        <dbReference type="Pfam" id="PF09093"/>
    </source>
</evidence>
<dbReference type="KEGG" id="puo:RZN69_09950"/>
<keyword evidence="8" id="KW-1185">Reference proteome</keyword>
<dbReference type="InterPro" id="IPR008929">
    <property type="entry name" value="Chondroitin_lyas"/>
</dbReference>
<dbReference type="AlphaFoldDB" id="A0AAQ3QVG8"/>
<dbReference type="SUPFAM" id="SSF49863">
    <property type="entry name" value="Hyaluronate lyase-like, C-terminal domain"/>
    <property type="match status" value="1"/>
</dbReference>
<comment type="similarity">
    <text evidence="1">Belongs to the polysaccharide lyase 8 family.</text>
</comment>
<dbReference type="Gene3D" id="2.60.220.10">
    <property type="entry name" value="Polysaccharide lyase family 8-like, C-terminal"/>
    <property type="match status" value="1"/>
</dbReference>
<feature type="domain" description="Polysaccharide lyase family 8 C-terminal" evidence="4">
    <location>
        <begin position="901"/>
        <end position="961"/>
    </location>
</feature>
<dbReference type="InterPro" id="IPR015176">
    <property type="entry name" value="Lyase_N"/>
</dbReference>
<dbReference type="InterPro" id="IPR015177">
    <property type="entry name" value="Lyase_catalyt"/>
</dbReference>
<evidence type="ECO:0000256" key="2">
    <source>
        <dbReference type="ARBA" id="ARBA00023239"/>
    </source>
</evidence>
<dbReference type="Pfam" id="PF02884">
    <property type="entry name" value="Lyase_8_C"/>
    <property type="match status" value="1"/>
</dbReference>
<dbReference type="Pfam" id="PF09093">
    <property type="entry name" value="Lyase_catalyt"/>
    <property type="match status" value="1"/>
</dbReference>
<dbReference type="SUPFAM" id="SSF74650">
    <property type="entry name" value="Galactose mutarotase-like"/>
    <property type="match status" value="1"/>
</dbReference>
<sequence>MKRSYDLSQNLLIFTFCFLASLVRSEADQTSIPLALDESLLSERISVTDGDISLSYRHLSDGAPSLRWDYEPGGTLVIHGRIGWKSQAVEKMVEVEGVDYPWLSEPLGFSMRVCRDDEVTEPDAQKLTVAFGSGDQRDCWFNCYPKRRGWSIVHAIYGWETRGEPSTEMDWVKFTAPHVAGTLYLNDIITCGPLFEASTLPNPERRVFGPYQPARIGEVGSLLVSNRRITGIEEAQPFFKNRAITPLPQKVTEEEIEAFRTIEDRLFPILKEKATKPLSAEKMKELEAEFNKFGITRNGDTINGNPIEYKESYGYCKLMRALGDAWHMTSDHNQQKQISDWFLDMFDYAVKLGDIPSRWYNGRGFVDGCFLMRDVLKKNGQLEEAITYTRQAYLFNQLYDDTGFNGTNVKGADLDYLYTCTVSVMSNILMMDESPEKVRDMREISHFYSTVALDYSPSIADGIKPDGSAFHHNMASARGYGNYTIPIVIEALVYPLSGTVFRITEAAHERLRKLAKQRFFYRTQNHIPLGWRNITLGVHRKDASYKENLFLAKSGTPDGKKKYDDEMAAIYLRIVQNDLYYKDRANDPAIKDILSRGIKPADIPQGTKIYPYTAAAIHRRSDWMFAVSGHSSYMFGRECWGYGIPWMYLRWGLTEVIYPDRKDLEMVNSGFSPDGWDWAHLPGVTAPVREEERLKTVITKRGHDIAEHLYSDQPFVGGVSTRHGNGLFVLKLRGHDKYKLDSFYANKTWFMFGDLIICLGTDIRYDISGESVDTTLFQNRFTPNKDSLWIGEKEVDTFPMKWSEETKSPLWMIDNRAVGYYIPTPTNLSLHIDEQTSGYSFVPGRQDAPDLESQGDFALAKIEHGETPDDASYQYAMKIRTNPDAMADFAASMESSHKPYKVLKADSEAHVIHHDESNSMAYVMFQRDYDLNIGHVIGVTKPCTFIVQEKDTGLEVSLSDPDLHFFYGFGWDVQLDRSRKQMVSYAEPWYYEPSKPSVVRLILKGEYELTDDIGSAEILSSGNGQTVLEFVCVDGLSKVAQLQAK</sequence>
<dbReference type="Pfam" id="PF02278">
    <property type="entry name" value="Lyase_8"/>
    <property type="match status" value="1"/>
</dbReference>
<dbReference type="InterPro" id="IPR039174">
    <property type="entry name" value="Chondroitin_ABC_lyase"/>
</dbReference>
<dbReference type="InterPro" id="IPR004103">
    <property type="entry name" value="Lyase_8_C"/>
</dbReference>
<gene>
    <name evidence="7" type="ORF">RZN69_09950</name>
</gene>
<dbReference type="InterPro" id="IPR008979">
    <property type="entry name" value="Galactose-bd-like_sf"/>
</dbReference>
<dbReference type="EMBL" id="CP136920">
    <property type="protein sequence ID" value="WOO43411.1"/>
    <property type="molecule type" value="Genomic_DNA"/>
</dbReference>
<evidence type="ECO:0000313" key="8">
    <source>
        <dbReference type="Proteomes" id="UP001304300"/>
    </source>
</evidence>
<dbReference type="InterPro" id="IPR003159">
    <property type="entry name" value="Lyase_8_central_dom"/>
</dbReference>
<accession>A0AAQ3QVG8</accession>
<dbReference type="SUPFAM" id="SSF48230">
    <property type="entry name" value="Chondroitin AC/alginate lyase"/>
    <property type="match status" value="1"/>
</dbReference>
<dbReference type="InterPro" id="IPR011013">
    <property type="entry name" value="Gal_mutarotase_sf_dom"/>
</dbReference>
<evidence type="ECO:0000259" key="4">
    <source>
        <dbReference type="Pfam" id="PF02884"/>
    </source>
</evidence>
<feature type="domain" description="Polysaccharide lyase family 8 central" evidence="3">
    <location>
        <begin position="608"/>
        <end position="877"/>
    </location>
</feature>
<dbReference type="SUPFAM" id="SSF49785">
    <property type="entry name" value="Galactose-binding domain-like"/>
    <property type="match status" value="1"/>
</dbReference>
<reference evidence="7 8" key="1">
    <citation type="submission" date="2023-10" db="EMBL/GenBank/DDBJ databases">
        <title>Rubellicoccus peritrichatus gen. nov., sp. nov., isolated from an algae of coral reef tank.</title>
        <authorList>
            <person name="Luo J."/>
        </authorList>
    </citation>
    <scope>NUCLEOTIDE SEQUENCE [LARGE SCALE GENOMIC DNA]</scope>
    <source>
        <strain evidence="7 8">CR14</strain>
    </source>
</reference>
<dbReference type="GO" id="GO:0030246">
    <property type="term" value="F:carbohydrate binding"/>
    <property type="evidence" value="ECO:0007669"/>
    <property type="project" value="InterPro"/>
</dbReference>
<dbReference type="InterPro" id="IPR014718">
    <property type="entry name" value="GH-type_carb-bd"/>
</dbReference>
<organism evidence="7 8">
    <name type="scientific">Rubellicoccus peritrichatus</name>
    <dbReference type="NCBI Taxonomy" id="3080537"/>
    <lineage>
        <taxon>Bacteria</taxon>
        <taxon>Pseudomonadati</taxon>
        <taxon>Verrucomicrobiota</taxon>
        <taxon>Opitutia</taxon>
        <taxon>Puniceicoccales</taxon>
        <taxon>Cerasicoccaceae</taxon>
        <taxon>Rubellicoccus</taxon>
    </lineage>
</organism>
<dbReference type="Gene3D" id="1.50.10.100">
    <property type="entry name" value="Chondroitin AC/alginate lyase"/>
    <property type="match status" value="1"/>
</dbReference>
<feature type="domain" description="Lyase catalytic" evidence="6">
    <location>
        <begin position="314"/>
        <end position="577"/>
    </location>
</feature>
<dbReference type="Proteomes" id="UP001304300">
    <property type="component" value="Chromosome"/>
</dbReference>
<proteinExistence type="inferred from homology"/>
<dbReference type="InterPro" id="IPR011071">
    <property type="entry name" value="Lyase_8-like_C"/>
</dbReference>
<evidence type="ECO:0000313" key="7">
    <source>
        <dbReference type="EMBL" id="WOO43411.1"/>
    </source>
</evidence>
<dbReference type="Gene3D" id="2.60.120.430">
    <property type="entry name" value="Galactose-binding lectin"/>
    <property type="match status" value="1"/>
</dbReference>
<evidence type="ECO:0000256" key="1">
    <source>
        <dbReference type="ARBA" id="ARBA00006699"/>
    </source>
</evidence>
<keyword evidence="2 7" id="KW-0456">Lyase</keyword>
<dbReference type="PANTHER" id="PTHR37322">
    <property type="match status" value="1"/>
</dbReference>
<evidence type="ECO:0000259" key="5">
    <source>
        <dbReference type="Pfam" id="PF09092"/>
    </source>
</evidence>
<dbReference type="Gene3D" id="2.70.98.10">
    <property type="match status" value="1"/>
</dbReference>